<gene>
    <name evidence="3" type="ORF">EDC65_2997</name>
</gene>
<dbReference type="RefSeq" id="WP_123690777.1">
    <property type="nucleotide sequence ID" value="NZ_AP019700.1"/>
</dbReference>
<name>A0A3N1LJ06_9PROT</name>
<proteinExistence type="predicted"/>
<dbReference type="OrthoDB" id="9810508at2"/>
<reference evidence="3 4" key="1">
    <citation type="submission" date="2018-11" db="EMBL/GenBank/DDBJ databases">
        <title>Genomic Encyclopedia of Type Strains, Phase IV (KMG-IV): sequencing the most valuable type-strain genomes for metagenomic binning, comparative biology and taxonomic classification.</title>
        <authorList>
            <person name="Goeker M."/>
        </authorList>
    </citation>
    <scope>NUCLEOTIDE SEQUENCE [LARGE SCALE GENOMIC DNA]</scope>
    <source>
        <strain evidence="3 4">DSM 5900</strain>
    </source>
</reference>
<evidence type="ECO:0000313" key="4">
    <source>
        <dbReference type="Proteomes" id="UP000278222"/>
    </source>
</evidence>
<evidence type="ECO:0000256" key="1">
    <source>
        <dbReference type="SAM" id="MobiDB-lite"/>
    </source>
</evidence>
<sequence>MRILKTLAAQDWFRAILGWLIQFYIRLIWRTGRWRVEGATDHLAAWDQDKPFILCFWHGRLLMIPLAWRRGKSMQMLISAHRDGRLIAEAMQYFAIGTRAGSTKRGGAEALRVMLRTLGAGNSVGITPDGPRGPRMRASPGVVAAARLSGVPIIPVTFGVSRRRILRSWDRFVLALPFGRGVFLWGEAIHVPRDGDLETYRQRLEQAMNLLSAEADRRCGQVPIEPGPPPGDGPIPRRPGR</sequence>
<evidence type="ECO:0000313" key="3">
    <source>
        <dbReference type="EMBL" id="ROP91134.1"/>
    </source>
</evidence>
<organism evidence="3 4">
    <name type="scientific">Stella humosa</name>
    <dbReference type="NCBI Taxonomy" id="94"/>
    <lineage>
        <taxon>Bacteria</taxon>
        <taxon>Pseudomonadati</taxon>
        <taxon>Pseudomonadota</taxon>
        <taxon>Alphaproteobacteria</taxon>
        <taxon>Rhodospirillales</taxon>
        <taxon>Stellaceae</taxon>
        <taxon>Stella</taxon>
    </lineage>
</organism>
<dbReference type="InterPro" id="IPR007172">
    <property type="entry name" value="DUF374"/>
</dbReference>
<dbReference type="AlphaFoldDB" id="A0A3N1LJ06"/>
<dbReference type="SUPFAM" id="SSF69593">
    <property type="entry name" value="Glycerol-3-phosphate (1)-acyltransferase"/>
    <property type="match status" value="1"/>
</dbReference>
<dbReference type="Pfam" id="PF04028">
    <property type="entry name" value="DUF374"/>
    <property type="match status" value="1"/>
</dbReference>
<accession>A0A3N1LJ06</accession>
<feature type="region of interest" description="Disordered" evidence="1">
    <location>
        <begin position="220"/>
        <end position="241"/>
    </location>
</feature>
<dbReference type="Proteomes" id="UP000278222">
    <property type="component" value="Unassembled WGS sequence"/>
</dbReference>
<keyword evidence="4" id="KW-1185">Reference proteome</keyword>
<evidence type="ECO:0000259" key="2">
    <source>
        <dbReference type="Pfam" id="PF04028"/>
    </source>
</evidence>
<dbReference type="CDD" id="cd07983">
    <property type="entry name" value="LPLAT_DUF374-like"/>
    <property type="match status" value="1"/>
</dbReference>
<feature type="compositionally biased region" description="Pro residues" evidence="1">
    <location>
        <begin position="225"/>
        <end position="241"/>
    </location>
</feature>
<feature type="domain" description="DUF374" evidence="2">
    <location>
        <begin position="68"/>
        <end position="135"/>
    </location>
</feature>
<dbReference type="EMBL" id="RJKX01000014">
    <property type="protein sequence ID" value="ROP91134.1"/>
    <property type="molecule type" value="Genomic_DNA"/>
</dbReference>
<protein>
    <recommendedName>
        <fullName evidence="2">DUF374 domain-containing protein</fullName>
    </recommendedName>
</protein>
<comment type="caution">
    <text evidence="3">The sequence shown here is derived from an EMBL/GenBank/DDBJ whole genome shotgun (WGS) entry which is preliminary data.</text>
</comment>